<reference evidence="1" key="1">
    <citation type="submission" date="2020-08" db="EMBL/GenBank/DDBJ databases">
        <title>Multicomponent nature underlies the extraordinary mechanical properties of spider dragline silk.</title>
        <authorList>
            <person name="Kono N."/>
            <person name="Nakamura H."/>
            <person name="Mori M."/>
            <person name="Yoshida Y."/>
            <person name="Ohtoshi R."/>
            <person name="Malay A.D."/>
            <person name="Moran D.A.P."/>
            <person name="Tomita M."/>
            <person name="Numata K."/>
            <person name="Arakawa K."/>
        </authorList>
    </citation>
    <scope>NUCLEOTIDE SEQUENCE</scope>
</reference>
<dbReference type="OrthoDB" id="10051804at2759"/>
<comment type="caution">
    <text evidence="1">The sequence shown here is derived from an EMBL/GenBank/DDBJ whole genome shotgun (WGS) entry which is preliminary data.</text>
</comment>
<evidence type="ECO:0000313" key="1">
    <source>
        <dbReference type="EMBL" id="GFT15265.1"/>
    </source>
</evidence>
<dbReference type="PANTHER" id="PTHR33964:SF1">
    <property type="entry name" value="RE45066P"/>
    <property type="match status" value="1"/>
</dbReference>
<dbReference type="AlphaFoldDB" id="A0A8X6NIK1"/>
<keyword evidence="2" id="KW-1185">Reference proteome</keyword>
<proteinExistence type="predicted"/>
<dbReference type="PANTHER" id="PTHR33964">
    <property type="entry name" value="RE45066P-RELATED"/>
    <property type="match status" value="1"/>
</dbReference>
<dbReference type="EMBL" id="BMAW01104572">
    <property type="protein sequence ID" value="GFT15265.1"/>
    <property type="molecule type" value="Genomic_DNA"/>
</dbReference>
<organism evidence="1 2">
    <name type="scientific">Nephila pilipes</name>
    <name type="common">Giant wood spider</name>
    <name type="synonym">Nephila maculata</name>
    <dbReference type="NCBI Taxonomy" id="299642"/>
    <lineage>
        <taxon>Eukaryota</taxon>
        <taxon>Metazoa</taxon>
        <taxon>Ecdysozoa</taxon>
        <taxon>Arthropoda</taxon>
        <taxon>Chelicerata</taxon>
        <taxon>Arachnida</taxon>
        <taxon>Araneae</taxon>
        <taxon>Araneomorphae</taxon>
        <taxon>Entelegynae</taxon>
        <taxon>Araneoidea</taxon>
        <taxon>Nephilidae</taxon>
        <taxon>Nephila</taxon>
    </lineage>
</organism>
<sequence>MPLSSCACLQQSIPELPAVELKCLVSQVISQSCEQSYYERCLKQLVEFSDKGDLLFASSEEELRQECVQAQSSLGCLTRYAKKCLSLEERSKFTDGIAGPQKVTLGLCTDDTDFRSRYIKSLPCLRNMSDGLRYCKEKYDRNQKDIILVEYEDKTHLQCCSFDGYRRCLRMLIETQASCRDETVDVVDELASRIGGVFSEETCADHFERCTGAASTAIQKAISISLAVLTPIASILVLKYL</sequence>
<evidence type="ECO:0000313" key="2">
    <source>
        <dbReference type="Proteomes" id="UP000887013"/>
    </source>
</evidence>
<dbReference type="Proteomes" id="UP000887013">
    <property type="component" value="Unassembled WGS sequence"/>
</dbReference>
<accession>A0A8X6NIK1</accession>
<name>A0A8X6NIK1_NEPPI</name>
<protein>
    <submittedName>
        <fullName evidence="1">Uncharacterized protein</fullName>
    </submittedName>
</protein>
<gene>
    <name evidence="1" type="primary">AVEN_261282_1</name>
    <name evidence="1" type="ORF">NPIL_335231</name>
</gene>